<sequence length="98" mass="11407">MTNRHGTHLEALAAELERELMHRYGSPLLTGKKLSEAMGYPSIHALRKHMSQSTFPVALFTIQGRRGRYVLVKDIAFWLAKQRIEHQCHVEEERPNER</sequence>
<gene>
    <name evidence="1" type="ORF">HC757_18730</name>
</gene>
<reference evidence="1" key="1">
    <citation type="submission" date="2020-04" db="EMBL/GenBank/DDBJ databases">
        <title>Description of Shewanella salipaludis sp. nov., isolated from a salt marsh.</title>
        <authorList>
            <person name="Park S."/>
            <person name="Yoon J.-H."/>
        </authorList>
    </citation>
    <scope>NUCLEOTIDE SEQUENCE</scope>
    <source>
        <strain evidence="1">SHSM-M6</strain>
    </source>
</reference>
<comment type="caution">
    <text evidence="1">The sequence shown here is derived from an EMBL/GenBank/DDBJ whole genome shotgun (WGS) entry which is preliminary data.</text>
</comment>
<name>A0A972G493_9GAMM</name>
<evidence type="ECO:0000313" key="2">
    <source>
        <dbReference type="Proteomes" id="UP000737113"/>
    </source>
</evidence>
<proteinExistence type="predicted"/>
<dbReference type="AlphaFoldDB" id="A0A972G493"/>
<evidence type="ECO:0000313" key="1">
    <source>
        <dbReference type="EMBL" id="NMH67186.1"/>
    </source>
</evidence>
<protein>
    <recommendedName>
        <fullName evidence="3">DNA-binding protein</fullName>
    </recommendedName>
</protein>
<dbReference type="Proteomes" id="UP000737113">
    <property type="component" value="Unassembled WGS sequence"/>
</dbReference>
<organism evidence="1 2">
    <name type="scientific">Shewanella salipaludis</name>
    <dbReference type="NCBI Taxonomy" id="2723052"/>
    <lineage>
        <taxon>Bacteria</taxon>
        <taxon>Pseudomonadati</taxon>
        <taxon>Pseudomonadota</taxon>
        <taxon>Gammaproteobacteria</taxon>
        <taxon>Alteromonadales</taxon>
        <taxon>Shewanellaceae</taxon>
        <taxon>Shewanella</taxon>
    </lineage>
</organism>
<evidence type="ECO:0008006" key="3">
    <source>
        <dbReference type="Google" id="ProtNLM"/>
    </source>
</evidence>
<accession>A0A972G493</accession>
<keyword evidence="2" id="KW-1185">Reference proteome</keyword>
<dbReference type="EMBL" id="JAAXYH010000025">
    <property type="protein sequence ID" value="NMH67186.1"/>
    <property type="molecule type" value="Genomic_DNA"/>
</dbReference>